<dbReference type="Pfam" id="PF03050">
    <property type="entry name" value="DDE_Tnp_IS66"/>
    <property type="match status" value="1"/>
</dbReference>
<dbReference type="InterPro" id="IPR004291">
    <property type="entry name" value="Transposase_IS66_central"/>
</dbReference>
<dbReference type="InterPro" id="IPR024463">
    <property type="entry name" value="Transposase_TnpC_homeodom"/>
</dbReference>
<accession>A0ABP8MQ74</accession>
<gene>
    <name evidence="4" type="ORF">GCM10023156_23400</name>
</gene>
<evidence type="ECO:0000259" key="1">
    <source>
        <dbReference type="Pfam" id="PF03050"/>
    </source>
</evidence>
<dbReference type="Pfam" id="PF13005">
    <property type="entry name" value="zf-IS66"/>
    <property type="match status" value="1"/>
</dbReference>
<feature type="domain" description="Transposase IS66 central" evidence="1">
    <location>
        <begin position="180"/>
        <end position="473"/>
    </location>
</feature>
<dbReference type="EMBL" id="BAABGA010000030">
    <property type="protein sequence ID" value="GAA4453073.1"/>
    <property type="molecule type" value="Genomic_DNA"/>
</dbReference>
<dbReference type="Pfam" id="PF13007">
    <property type="entry name" value="LZ_Tnp_IS66"/>
    <property type="match status" value="1"/>
</dbReference>
<dbReference type="InterPro" id="IPR024474">
    <property type="entry name" value="Znf_dom_IS66"/>
</dbReference>
<reference evidence="5" key="1">
    <citation type="journal article" date="2019" name="Int. J. Syst. Evol. Microbiol.">
        <title>The Global Catalogue of Microorganisms (GCM) 10K type strain sequencing project: providing services to taxonomists for standard genome sequencing and annotation.</title>
        <authorList>
            <consortium name="The Broad Institute Genomics Platform"/>
            <consortium name="The Broad Institute Genome Sequencing Center for Infectious Disease"/>
            <person name="Wu L."/>
            <person name="Ma J."/>
        </authorList>
    </citation>
    <scope>NUCLEOTIDE SEQUENCE [LARGE SCALE GENOMIC DNA]</scope>
    <source>
        <strain evidence="5">JCM 17759</strain>
    </source>
</reference>
<evidence type="ECO:0000259" key="3">
    <source>
        <dbReference type="Pfam" id="PF13007"/>
    </source>
</evidence>
<dbReference type="InterPro" id="IPR052344">
    <property type="entry name" value="Transposase-related"/>
</dbReference>
<dbReference type="PANTHER" id="PTHR33678:SF1">
    <property type="entry name" value="BLL1576 PROTEIN"/>
    <property type="match status" value="1"/>
</dbReference>
<proteinExistence type="predicted"/>
<dbReference type="RefSeq" id="WP_345322162.1">
    <property type="nucleotide sequence ID" value="NZ_BAABGA010000030.1"/>
</dbReference>
<feature type="domain" description="Transposase IS66 zinc-finger binding" evidence="2">
    <location>
        <begin position="114"/>
        <end position="157"/>
    </location>
</feature>
<evidence type="ECO:0000259" key="2">
    <source>
        <dbReference type="Pfam" id="PF13005"/>
    </source>
</evidence>
<name>A0ABP8MQ74_9BACT</name>
<comment type="caution">
    <text evidence="4">The sequence shown here is derived from an EMBL/GenBank/DDBJ whole genome shotgun (WGS) entry which is preliminary data.</text>
</comment>
<organism evidence="4 5">
    <name type="scientific">Novipirellula rosea</name>
    <dbReference type="NCBI Taxonomy" id="1031540"/>
    <lineage>
        <taxon>Bacteria</taxon>
        <taxon>Pseudomonadati</taxon>
        <taxon>Planctomycetota</taxon>
        <taxon>Planctomycetia</taxon>
        <taxon>Pirellulales</taxon>
        <taxon>Pirellulaceae</taxon>
        <taxon>Novipirellula</taxon>
    </lineage>
</organism>
<protein>
    <submittedName>
        <fullName evidence="4">IS66 family transposase</fullName>
    </submittedName>
</protein>
<evidence type="ECO:0000313" key="4">
    <source>
        <dbReference type="EMBL" id="GAA4453073.1"/>
    </source>
</evidence>
<dbReference type="NCBIfam" id="NF033517">
    <property type="entry name" value="transpos_IS66"/>
    <property type="match status" value="1"/>
</dbReference>
<dbReference type="Proteomes" id="UP001500840">
    <property type="component" value="Unassembled WGS sequence"/>
</dbReference>
<sequence>MSDRQDLPNDIEACHALMETQSELTERLASDNEKLKFELEQLKRYIYGQRSERFIDDGSQLALFDTSVQENSDAVDVDETVEEKITVRRRRKKSDRFPDNLPRETQLIDVPEQERACPCCGDEMPVIDKDVRERLEYVPAKMVVHVLEYLKRACSKCKETVKVAPPPESDNDAASLTKGSRYGFGVTAQIILGKYADHLPLYRLEDVFARAGVVIPRSTQVGLLDAAADLITPLTDLMKSRLLTSPVIGMDDTPVRLQDTSLPGKMRTGRMWLARSNVCGPEDPSPYSVFFFHRSRAQGKATREGPSAFLADYQGWATVDAYGVYDGVYLGSDDRIFASCCHAHVRRKFEAARSNDPQRAARALAFYRQLFDIEDEAAELSASDRLRLRREKSLPLVEQFRLLLEDWRADAGVLPKSAIGVAVRYAMNQWKPLVAFLEDGRLPIHNNDTERELRKLTIGRKNWLFIGSEAAGEVAARMYTLVASASRQQLDLWAYLDDVLRSLAGGQCELESLLPDRWAVSHPESIRTYRQQESLARAAQTKARRARRRKLKSR</sequence>
<dbReference type="PANTHER" id="PTHR33678">
    <property type="entry name" value="BLL1576 PROTEIN"/>
    <property type="match status" value="1"/>
</dbReference>
<feature type="domain" description="Transposase TnpC homeodomain" evidence="3">
    <location>
        <begin position="35"/>
        <end position="105"/>
    </location>
</feature>
<evidence type="ECO:0000313" key="5">
    <source>
        <dbReference type="Proteomes" id="UP001500840"/>
    </source>
</evidence>
<keyword evidence="5" id="KW-1185">Reference proteome</keyword>